<comment type="caution">
    <text evidence="2">The sequence shown here is derived from an EMBL/GenBank/DDBJ whole genome shotgun (WGS) entry which is preliminary data.</text>
</comment>
<sequence length="306" mass="31502">MPDSSDTQIHDALVAYTGAEPPLSFTYDEVLAGGRRARRRRRLAVAGAAAVVAAVAAGGASFALPLRSADPAPAPYTVAGPAWSTLDAARSCEAAGAEPTSPLVEPTTVVNEKNGYPIRIPAEPADHAAARISCYLAEVVPPLLPEVTYHRSSSTPSDIMPLQAYPGRVFDPARPADTTPPFITADAVIVDDQGAGEVGFGASPAYESAADAAANCTAPCTVRQGPDGETVTVLDTSAASGYHHVEVHVYRGDTITTASASNGVTPAMPPGEAIGSDQLEPTRHGLPLSVEQLMELAGAPELDLFP</sequence>
<evidence type="ECO:0008006" key="4">
    <source>
        <dbReference type="Google" id="ProtNLM"/>
    </source>
</evidence>
<proteinExistence type="predicted"/>
<protein>
    <recommendedName>
        <fullName evidence="4">Peptidase M23B</fullName>
    </recommendedName>
</protein>
<evidence type="ECO:0000256" key="1">
    <source>
        <dbReference type="SAM" id="Phobius"/>
    </source>
</evidence>
<organism evidence="2 3">
    <name type="scientific">Actinoplanes couchii</name>
    <dbReference type="NCBI Taxonomy" id="403638"/>
    <lineage>
        <taxon>Bacteria</taxon>
        <taxon>Bacillati</taxon>
        <taxon>Actinomycetota</taxon>
        <taxon>Actinomycetes</taxon>
        <taxon>Micromonosporales</taxon>
        <taxon>Micromonosporaceae</taxon>
        <taxon>Actinoplanes</taxon>
    </lineage>
</organism>
<evidence type="ECO:0000313" key="3">
    <source>
        <dbReference type="Proteomes" id="UP000612282"/>
    </source>
</evidence>
<keyword evidence="1" id="KW-0472">Membrane</keyword>
<keyword evidence="3" id="KW-1185">Reference proteome</keyword>
<reference evidence="2 3" key="1">
    <citation type="submission" date="2021-01" db="EMBL/GenBank/DDBJ databases">
        <title>Whole genome shotgun sequence of Actinoplanes couchii NBRC 106145.</title>
        <authorList>
            <person name="Komaki H."/>
            <person name="Tamura T."/>
        </authorList>
    </citation>
    <scope>NUCLEOTIDE SEQUENCE [LARGE SCALE GENOMIC DNA]</scope>
    <source>
        <strain evidence="2 3">NBRC 106145</strain>
    </source>
</reference>
<dbReference type="Proteomes" id="UP000612282">
    <property type="component" value="Unassembled WGS sequence"/>
</dbReference>
<accession>A0ABQ3X1L4</accession>
<dbReference type="RefSeq" id="WP_203793148.1">
    <property type="nucleotide sequence ID" value="NZ_BAAAQE010000054.1"/>
</dbReference>
<name>A0ABQ3X1L4_9ACTN</name>
<keyword evidence="1" id="KW-0812">Transmembrane</keyword>
<gene>
    <name evidence="2" type="ORF">Aco03nite_007530</name>
</gene>
<dbReference type="EMBL" id="BOMG01000014">
    <property type="protein sequence ID" value="GID52349.1"/>
    <property type="molecule type" value="Genomic_DNA"/>
</dbReference>
<evidence type="ECO:0000313" key="2">
    <source>
        <dbReference type="EMBL" id="GID52349.1"/>
    </source>
</evidence>
<feature type="transmembrane region" description="Helical" evidence="1">
    <location>
        <begin position="43"/>
        <end position="64"/>
    </location>
</feature>
<keyword evidence="1" id="KW-1133">Transmembrane helix</keyword>